<dbReference type="Proteomes" id="UP000006034">
    <property type="component" value="Unassembled WGS sequence"/>
</dbReference>
<dbReference type="Gene3D" id="1.20.1560.10">
    <property type="entry name" value="ABC transporter type 1, transmembrane domain"/>
    <property type="match status" value="1"/>
</dbReference>
<accession>E5Y831</accession>
<feature type="domain" description="ABC transporter" evidence="10">
    <location>
        <begin position="352"/>
        <end position="590"/>
    </location>
</feature>
<dbReference type="PROSITE" id="PS50893">
    <property type="entry name" value="ABC_TRANSPORTER_2"/>
    <property type="match status" value="1"/>
</dbReference>
<feature type="transmembrane region" description="Helical" evidence="9">
    <location>
        <begin position="258"/>
        <end position="278"/>
    </location>
</feature>
<feature type="transmembrane region" description="Helical" evidence="9">
    <location>
        <begin position="21"/>
        <end position="45"/>
    </location>
</feature>
<dbReference type="AlphaFoldDB" id="E5Y831"/>
<feature type="transmembrane region" description="Helical" evidence="9">
    <location>
        <begin position="290"/>
        <end position="306"/>
    </location>
</feature>
<dbReference type="RefSeq" id="WP_005028182.1">
    <property type="nucleotide sequence ID" value="NZ_KE150238.1"/>
</dbReference>
<sequence length="608" mass="68013">MSKKKETKEERSERRRKELRLALRVFRYFLPYKWAMVVALLASAVVSGTTAGTAWLIKPALDDIFIRQDGTALLYVPLAFIVLTALKGAGRYLQNWCMHYSALHVLETMRQELFQKIITLPLHFYEESQVGALMSRVINDVGMIRQSLPAFIQIIRQVITMISLLYVVFQQNFELACWAIIVLPVAGFPLSLFSRALRRYGRKNAEVNASISSMLQELLSGIRVIKAFATEKQETGRFNKENARIININFRQSCVSELSSPVMELIGAIGIGLVIWYGGREVIQGDMTPGTFFAFMGALAMLYTPFKSLNGANMNVQNALAGAERVFAILDDPALKTERGGTLPLDEPFRELTFRDVSLHYGDESTPALRGVSLTVKAGERIAFVGPSGAGKTTLVNLIPRFYDPQRGEILLNGKPLKEYSLASLRRSVSMVSQDAFLFDMTIAENIAYGRDLSSELDMDRVRSAAVAAYADGFIRELPEGYETPIGERGVRLSGGQKQRLTIARALLKDAPLLILDEATSALDSESEHMVQKALDNLMLNRTSLIIAHRLSTILEADRIVVMECGRIVDIGRHEELLGRCELYTRLYNMQFRTHENICGCETDLVES</sequence>
<feature type="transmembrane region" description="Helical" evidence="9">
    <location>
        <begin position="150"/>
        <end position="169"/>
    </location>
</feature>
<name>E5Y831_BILW3</name>
<dbReference type="InterPro" id="IPR036640">
    <property type="entry name" value="ABC1_TM_sf"/>
</dbReference>
<feature type="transmembrane region" description="Helical" evidence="9">
    <location>
        <begin position="175"/>
        <end position="193"/>
    </location>
</feature>
<evidence type="ECO:0000259" key="11">
    <source>
        <dbReference type="PROSITE" id="PS50929"/>
    </source>
</evidence>
<evidence type="ECO:0000256" key="5">
    <source>
        <dbReference type="ARBA" id="ARBA00022741"/>
    </source>
</evidence>
<dbReference type="Pfam" id="PF00005">
    <property type="entry name" value="ABC_tran"/>
    <property type="match status" value="1"/>
</dbReference>
<evidence type="ECO:0000256" key="2">
    <source>
        <dbReference type="ARBA" id="ARBA00022448"/>
    </source>
</evidence>
<keyword evidence="5" id="KW-0547">Nucleotide-binding</keyword>
<dbReference type="PANTHER" id="PTHR43394:SF1">
    <property type="entry name" value="ATP-BINDING CASSETTE SUB-FAMILY B MEMBER 10, MITOCHONDRIAL"/>
    <property type="match status" value="1"/>
</dbReference>
<dbReference type="Gene3D" id="3.40.50.300">
    <property type="entry name" value="P-loop containing nucleotide triphosphate hydrolases"/>
    <property type="match status" value="1"/>
</dbReference>
<dbReference type="PROSITE" id="PS50929">
    <property type="entry name" value="ABC_TM1F"/>
    <property type="match status" value="1"/>
</dbReference>
<organism evidence="12 13">
    <name type="scientific">Bilophila wadsworthia (strain 3_1_6)</name>
    <dbReference type="NCBI Taxonomy" id="563192"/>
    <lineage>
        <taxon>Bacteria</taxon>
        <taxon>Pseudomonadati</taxon>
        <taxon>Thermodesulfobacteriota</taxon>
        <taxon>Desulfovibrionia</taxon>
        <taxon>Desulfovibrionales</taxon>
        <taxon>Desulfovibrionaceae</taxon>
        <taxon>Bilophila</taxon>
    </lineage>
</organism>
<keyword evidence="2" id="KW-0813">Transport</keyword>
<dbReference type="OrthoDB" id="9760168at2"/>
<keyword evidence="3" id="KW-1003">Cell membrane</keyword>
<dbReference type="SUPFAM" id="SSF90123">
    <property type="entry name" value="ABC transporter transmembrane region"/>
    <property type="match status" value="1"/>
</dbReference>
<dbReference type="GO" id="GO:0016887">
    <property type="term" value="F:ATP hydrolysis activity"/>
    <property type="evidence" value="ECO:0007669"/>
    <property type="project" value="InterPro"/>
</dbReference>
<evidence type="ECO:0000313" key="13">
    <source>
        <dbReference type="Proteomes" id="UP000006034"/>
    </source>
</evidence>
<dbReference type="HOGENOM" id="CLU_000604_84_3_7"/>
<feature type="transmembrane region" description="Helical" evidence="9">
    <location>
        <begin position="65"/>
        <end position="86"/>
    </location>
</feature>
<dbReference type="FunFam" id="3.40.50.300:FF:000221">
    <property type="entry name" value="Multidrug ABC transporter ATP-binding protein"/>
    <property type="match status" value="1"/>
</dbReference>
<dbReference type="GeneID" id="78085488"/>
<evidence type="ECO:0000256" key="8">
    <source>
        <dbReference type="ARBA" id="ARBA00023136"/>
    </source>
</evidence>
<evidence type="ECO:0000256" key="1">
    <source>
        <dbReference type="ARBA" id="ARBA00004651"/>
    </source>
</evidence>
<dbReference type="GO" id="GO:0005886">
    <property type="term" value="C:plasma membrane"/>
    <property type="evidence" value="ECO:0007669"/>
    <property type="project" value="UniProtKB-SubCell"/>
</dbReference>
<keyword evidence="4 9" id="KW-0812">Transmembrane</keyword>
<evidence type="ECO:0000259" key="10">
    <source>
        <dbReference type="PROSITE" id="PS50893"/>
    </source>
</evidence>
<comment type="subcellular location">
    <subcellularLocation>
        <location evidence="1">Cell membrane</location>
        <topology evidence="1">Multi-pass membrane protein</topology>
    </subcellularLocation>
</comment>
<keyword evidence="7 9" id="KW-1133">Transmembrane helix</keyword>
<dbReference type="InterPro" id="IPR039421">
    <property type="entry name" value="Type_1_exporter"/>
</dbReference>
<dbReference type="InterPro" id="IPR003439">
    <property type="entry name" value="ABC_transporter-like_ATP-bd"/>
</dbReference>
<dbReference type="EMBL" id="ADCP02000001">
    <property type="protein sequence ID" value="EFV43838.1"/>
    <property type="molecule type" value="Genomic_DNA"/>
</dbReference>
<dbReference type="SMART" id="SM00382">
    <property type="entry name" value="AAA"/>
    <property type="match status" value="1"/>
</dbReference>
<dbReference type="eggNOG" id="COG1132">
    <property type="taxonomic scope" value="Bacteria"/>
</dbReference>
<keyword evidence="8 9" id="KW-0472">Membrane</keyword>
<proteinExistence type="predicted"/>
<comment type="caution">
    <text evidence="12">The sequence shown here is derived from an EMBL/GenBank/DDBJ whole genome shotgun (WGS) entry which is preliminary data.</text>
</comment>
<dbReference type="SUPFAM" id="SSF52540">
    <property type="entry name" value="P-loop containing nucleoside triphosphate hydrolases"/>
    <property type="match status" value="1"/>
</dbReference>
<evidence type="ECO:0000256" key="7">
    <source>
        <dbReference type="ARBA" id="ARBA00022989"/>
    </source>
</evidence>
<keyword evidence="13" id="KW-1185">Reference proteome</keyword>
<dbReference type="InterPro" id="IPR003593">
    <property type="entry name" value="AAA+_ATPase"/>
</dbReference>
<evidence type="ECO:0000256" key="4">
    <source>
        <dbReference type="ARBA" id="ARBA00022692"/>
    </source>
</evidence>
<dbReference type="STRING" id="563192.HMPREF0179_02346"/>
<protein>
    <submittedName>
        <fullName evidence="12">Lipid A export permease/ATP-binding protein MsbA</fullName>
    </submittedName>
</protein>
<dbReference type="InterPro" id="IPR011527">
    <property type="entry name" value="ABC1_TM_dom"/>
</dbReference>
<gene>
    <name evidence="12" type="ORF">HMPREF0179_02346</name>
</gene>
<keyword evidence="6 12" id="KW-0067">ATP-binding</keyword>
<dbReference type="CDD" id="cd18552">
    <property type="entry name" value="ABC_6TM_MsbA_like"/>
    <property type="match status" value="1"/>
</dbReference>
<dbReference type="PANTHER" id="PTHR43394">
    <property type="entry name" value="ATP-DEPENDENT PERMEASE MDL1, MITOCHONDRIAL"/>
    <property type="match status" value="1"/>
</dbReference>
<reference evidence="12 13" key="1">
    <citation type="submission" date="2010-10" db="EMBL/GenBank/DDBJ databases">
        <authorList>
            <consortium name="The Broad Institute Genome Sequencing Platform"/>
            <person name="Ward D."/>
            <person name="Earl A."/>
            <person name="Feldgarden M."/>
            <person name="Young S.K."/>
            <person name="Gargeya S."/>
            <person name="Zeng Q."/>
            <person name="Alvarado L."/>
            <person name="Berlin A."/>
            <person name="Bochicchio J."/>
            <person name="Chapman S.B."/>
            <person name="Chen Z."/>
            <person name="Freedman E."/>
            <person name="Gellesch M."/>
            <person name="Goldberg J."/>
            <person name="Griggs A."/>
            <person name="Gujja S."/>
            <person name="Heilman E."/>
            <person name="Heiman D."/>
            <person name="Howarth C."/>
            <person name="Mehta T."/>
            <person name="Neiman D."/>
            <person name="Pearson M."/>
            <person name="Roberts A."/>
            <person name="Saif S."/>
            <person name="Shea T."/>
            <person name="Shenoy N."/>
            <person name="Sisk P."/>
            <person name="Stolte C."/>
            <person name="Sykes S."/>
            <person name="White J."/>
            <person name="Yandava C."/>
            <person name="Allen-Vercoe E."/>
            <person name="Sibley C."/>
            <person name="Ambrose C.E."/>
            <person name="Strauss J."/>
            <person name="Daigneault M."/>
            <person name="Haas B."/>
            <person name="Nusbaum C."/>
            <person name="Birren B."/>
        </authorList>
    </citation>
    <scope>NUCLEOTIDE SEQUENCE [LARGE SCALE GENOMIC DNA]</scope>
    <source>
        <strain evidence="12 13">3_1_6</strain>
    </source>
</reference>
<dbReference type="PROSITE" id="PS00211">
    <property type="entry name" value="ABC_TRANSPORTER_1"/>
    <property type="match status" value="1"/>
</dbReference>
<reference evidence="12 13" key="2">
    <citation type="submission" date="2013-04" db="EMBL/GenBank/DDBJ databases">
        <title>The Genome Sequence of Bilophila wadsworthia 3_1_6.</title>
        <authorList>
            <consortium name="The Broad Institute Genomics Platform"/>
            <person name="Earl A."/>
            <person name="Ward D."/>
            <person name="Feldgarden M."/>
            <person name="Gevers D."/>
            <person name="Sibley C."/>
            <person name="Strauss J."/>
            <person name="Allen-Vercoe E."/>
            <person name="Walker B."/>
            <person name="Young S."/>
            <person name="Zeng Q."/>
            <person name="Gargeya S."/>
            <person name="Fitzgerald M."/>
            <person name="Haas B."/>
            <person name="Abouelleil A."/>
            <person name="Allen A.W."/>
            <person name="Alvarado L."/>
            <person name="Arachchi H.M."/>
            <person name="Berlin A.M."/>
            <person name="Chapman S.B."/>
            <person name="Gainer-Dewar J."/>
            <person name="Goldberg J."/>
            <person name="Griggs A."/>
            <person name="Gujja S."/>
            <person name="Hansen M."/>
            <person name="Howarth C."/>
            <person name="Imamovic A."/>
            <person name="Ireland A."/>
            <person name="Larimer J."/>
            <person name="McCowan C."/>
            <person name="Murphy C."/>
            <person name="Pearson M."/>
            <person name="Poon T.W."/>
            <person name="Priest M."/>
            <person name="Roberts A."/>
            <person name="Saif S."/>
            <person name="Shea T."/>
            <person name="Sisk P."/>
            <person name="Sykes S."/>
            <person name="Wortman J."/>
            <person name="Nusbaum C."/>
            <person name="Birren B."/>
        </authorList>
    </citation>
    <scope>NUCLEOTIDE SEQUENCE [LARGE SCALE GENOMIC DNA]</scope>
    <source>
        <strain evidence="12 13">3_1_6</strain>
    </source>
</reference>
<dbReference type="InterPro" id="IPR027417">
    <property type="entry name" value="P-loop_NTPase"/>
</dbReference>
<dbReference type="Pfam" id="PF00664">
    <property type="entry name" value="ABC_membrane"/>
    <property type="match status" value="1"/>
</dbReference>
<feature type="domain" description="ABC transmembrane type-1" evidence="11">
    <location>
        <begin position="37"/>
        <end position="318"/>
    </location>
</feature>
<dbReference type="GO" id="GO:0005524">
    <property type="term" value="F:ATP binding"/>
    <property type="evidence" value="ECO:0007669"/>
    <property type="project" value="UniProtKB-KW"/>
</dbReference>
<evidence type="ECO:0000256" key="6">
    <source>
        <dbReference type="ARBA" id="ARBA00022840"/>
    </source>
</evidence>
<evidence type="ECO:0000256" key="9">
    <source>
        <dbReference type="SAM" id="Phobius"/>
    </source>
</evidence>
<evidence type="ECO:0000313" key="12">
    <source>
        <dbReference type="EMBL" id="EFV43838.1"/>
    </source>
</evidence>
<evidence type="ECO:0000256" key="3">
    <source>
        <dbReference type="ARBA" id="ARBA00022475"/>
    </source>
</evidence>
<dbReference type="GO" id="GO:0015421">
    <property type="term" value="F:ABC-type oligopeptide transporter activity"/>
    <property type="evidence" value="ECO:0007669"/>
    <property type="project" value="TreeGrafter"/>
</dbReference>
<dbReference type="InterPro" id="IPR017871">
    <property type="entry name" value="ABC_transporter-like_CS"/>
</dbReference>